<proteinExistence type="predicted"/>
<evidence type="ECO:0000313" key="2">
    <source>
        <dbReference type="Proteomes" id="UP000748025"/>
    </source>
</evidence>
<dbReference type="Proteomes" id="UP000748025">
    <property type="component" value="Unassembled WGS sequence"/>
</dbReference>
<sequence length="62" mass="6926">PTESFEDRERRGFALAVLDCPEQLMMFAQGSDDSIPGQRLRFTAMLCGFDNKRADAKGKKAT</sequence>
<dbReference type="OrthoDB" id="5372011at2759"/>
<reference evidence="1" key="1">
    <citation type="journal article" date="2020" name="bioRxiv">
        <title>Whole genome comparisons of ergot fungi reveals the divergence and evolution of species within the genus Claviceps are the result of varying mechanisms driving genome evolution and host range expansion.</title>
        <authorList>
            <person name="Wyka S.A."/>
            <person name="Mondo S.J."/>
            <person name="Liu M."/>
            <person name="Dettman J."/>
            <person name="Nalam V."/>
            <person name="Broders K.D."/>
        </authorList>
    </citation>
    <scope>NUCLEOTIDE SEQUENCE</scope>
    <source>
        <strain evidence="1">CCC 602</strain>
    </source>
</reference>
<dbReference type="EMBL" id="SRPW01003198">
    <property type="protein sequence ID" value="KAG5987901.1"/>
    <property type="molecule type" value="Genomic_DNA"/>
</dbReference>
<gene>
    <name evidence="1" type="ORF">E4U43_004912</name>
</gene>
<feature type="non-terminal residue" evidence="1">
    <location>
        <position position="62"/>
    </location>
</feature>
<evidence type="ECO:0000313" key="1">
    <source>
        <dbReference type="EMBL" id="KAG5987901.1"/>
    </source>
</evidence>
<accession>A0A9P7SWP1</accession>
<comment type="caution">
    <text evidence="1">The sequence shown here is derived from an EMBL/GenBank/DDBJ whole genome shotgun (WGS) entry which is preliminary data.</text>
</comment>
<protein>
    <submittedName>
        <fullName evidence="1">Uncharacterized protein</fullName>
    </submittedName>
</protein>
<keyword evidence="2" id="KW-1185">Reference proteome</keyword>
<name>A0A9P7SWP1_9HYPO</name>
<organism evidence="1 2">
    <name type="scientific">Claviceps pusilla</name>
    <dbReference type="NCBI Taxonomy" id="123648"/>
    <lineage>
        <taxon>Eukaryota</taxon>
        <taxon>Fungi</taxon>
        <taxon>Dikarya</taxon>
        <taxon>Ascomycota</taxon>
        <taxon>Pezizomycotina</taxon>
        <taxon>Sordariomycetes</taxon>
        <taxon>Hypocreomycetidae</taxon>
        <taxon>Hypocreales</taxon>
        <taxon>Clavicipitaceae</taxon>
        <taxon>Claviceps</taxon>
    </lineage>
</organism>
<dbReference type="AlphaFoldDB" id="A0A9P7SWP1"/>